<dbReference type="HOGENOM" id="CLU_1618817_0_0_1"/>
<dbReference type="RefSeq" id="XP_008725083.1">
    <property type="nucleotide sequence ID" value="XM_008726861.1"/>
</dbReference>
<dbReference type="EMBL" id="KB822703">
    <property type="protein sequence ID" value="ETI25738.1"/>
    <property type="molecule type" value="Genomic_DNA"/>
</dbReference>
<dbReference type="AlphaFoldDB" id="V9DHD1"/>
<accession>V9DHD1</accession>
<name>V9DHD1_9EURO</name>
<organism evidence="1 2">
    <name type="scientific">Cladophialophora carrionii CBS 160.54</name>
    <dbReference type="NCBI Taxonomy" id="1279043"/>
    <lineage>
        <taxon>Eukaryota</taxon>
        <taxon>Fungi</taxon>
        <taxon>Dikarya</taxon>
        <taxon>Ascomycota</taxon>
        <taxon>Pezizomycotina</taxon>
        <taxon>Eurotiomycetes</taxon>
        <taxon>Chaetothyriomycetidae</taxon>
        <taxon>Chaetothyriales</taxon>
        <taxon>Herpotrichiellaceae</taxon>
        <taxon>Cladophialophora</taxon>
    </lineage>
</organism>
<protein>
    <submittedName>
        <fullName evidence="1">Uncharacterized protein</fullName>
    </submittedName>
</protein>
<gene>
    <name evidence="1" type="ORF">G647_02512</name>
</gene>
<evidence type="ECO:0000313" key="2">
    <source>
        <dbReference type="Proteomes" id="UP000030678"/>
    </source>
</evidence>
<proteinExistence type="predicted"/>
<reference evidence="1 2" key="1">
    <citation type="submission" date="2013-03" db="EMBL/GenBank/DDBJ databases">
        <title>The Genome Sequence of Cladophialophora carrionii CBS 160.54.</title>
        <authorList>
            <consortium name="The Broad Institute Genomics Platform"/>
            <person name="Cuomo C."/>
            <person name="de Hoog S."/>
            <person name="Gorbushina A."/>
            <person name="Walker B."/>
            <person name="Young S.K."/>
            <person name="Zeng Q."/>
            <person name="Gargeya S."/>
            <person name="Fitzgerald M."/>
            <person name="Haas B."/>
            <person name="Abouelleil A."/>
            <person name="Allen A.W."/>
            <person name="Alvarado L."/>
            <person name="Arachchi H.M."/>
            <person name="Berlin A.M."/>
            <person name="Chapman S.B."/>
            <person name="Gainer-Dewar J."/>
            <person name="Goldberg J."/>
            <person name="Griggs A."/>
            <person name="Gujja S."/>
            <person name="Hansen M."/>
            <person name="Howarth C."/>
            <person name="Imamovic A."/>
            <person name="Ireland A."/>
            <person name="Larimer J."/>
            <person name="McCowan C."/>
            <person name="Murphy C."/>
            <person name="Pearson M."/>
            <person name="Poon T.W."/>
            <person name="Priest M."/>
            <person name="Roberts A."/>
            <person name="Saif S."/>
            <person name="Shea T."/>
            <person name="Sisk P."/>
            <person name="Sykes S."/>
            <person name="Wortman J."/>
            <person name="Nusbaum C."/>
            <person name="Birren B."/>
        </authorList>
    </citation>
    <scope>NUCLEOTIDE SEQUENCE [LARGE SCALE GENOMIC DNA]</scope>
    <source>
        <strain evidence="1 2">CBS 160.54</strain>
    </source>
</reference>
<dbReference type="Proteomes" id="UP000030678">
    <property type="component" value="Unassembled WGS sequence"/>
</dbReference>
<sequence>MKQHTAAYDAMTSKLETSEHIVLRAATTGMNQSILHGYFMNGSSVVQLPFLQKVSLQNGLMGGDGVPQISVCVYNAVDDIYSYANDTARLVAKCRKAGTTVRCERNMGSESFRRGNKWRCEGVELASSCAGRVARVVPGVRDSKRGGYYPFPCSIYASIVHERE</sequence>
<evidence type="ECO:0000313" key="1">
    <source>
        <dbReference type="EMBL" id="ETI25738.1"/>
    </source>
</evidence>
<dbReference type="GeneID" id="19981005"/>
<dbReference type="VEuPathDB" id="FungiDB:G647_02512"/>